<evidence type="ECO:0000256" key="1">
    <source>
        <dbReference type="SAM" id="MobiDB-lite"/>
    </source>
</evidence>
<protein>
    <submittedName>
        <fullName evidence="2">Uncharacterized protein</fullName>
    </submittedName>
</protein>
<keyword evidence="3" id="KW-1185">Reference proteome</keyword>
<feature type="compositionally biased region" description="Basic residues" evidence="1">
    <location>
        <begin position="130"/>
        <end position="146"/>
    </location>
</feature>
<evidence type="ECO:0000313" key="2">
    <source>
        <dbReference type="EMBL" id="KAJ1177864.1"/>
    </source>
</evidence>
<organism evidence="2 3">
    <name type="scientific">Pleurodeles waltl</name>
    <name type="common">Iberian ribbed newt</name>
    <dbReference type="NCBI Taxonomy" id="8319"/>
    <lineage>
        <taxon>Eukaryota</taxon>
        <taxon>Metazoa</taxon>
        <taxon>Chordata</taxon>
        <taxon>Craniata</taxon>
        <taxon>Vertebrata</taxon>
        <taxon>Euteleostomi</taxon>
        <taxon>Amphibia</taxon>
        <taxon>Batrachia</taxon>
        <taxon>Caudata</taxon>
        <taxon>Salamandroidea</taxon>
        <taxon>Salamandridae</taxon>
        <taxon>Pleurodelinae</taxon>
        <taxon>Pleurodeles</taxon>
    </lineage>
</organism>
<accession>A0AAV7TPL2</accession>
<dbReference type="Proteomes" id="UP001066276">
    <property type="component" value="Chromosome 3_2"/>
</dbReference>
<sequence>MYCVTCCSVGSYYVPESNLSSCSGSTGTHYVSAVSSDQAPGPPERGDEGNAALSHSCVSCMPLTVSSALYLWLGDHLQCLALVGLAGETSCACTCPSRAPVQQSGYSVTTLPSHKQVSSAGSPAPPIARPRSRHSPPLHPSPRRVRSSMPGLSRPCSRSGTSCMFIQAAWPSAVPKHRRQSREAGGTTIPQPPLVAPAGAPGHACPAPRPKAGSAPPQGS</sequence>
<dbReference type="EMBL" id="JANPWB010000006">
    <property type="protein sequence ID" value="KAJ1177864.1"/>
    <property type="molecule type" value="Genomic_DNA"/>
</dbReference>
<reference evidence="2" key="1">
    <citation type="journal article" date="2022" name="bioRxiv">
        <title>Sequencing and chromosome-scale assembly of the giantPleurodeles waltlgenome.</title>
        <authorList>
            <person name="Brown T."/>
            <person name="Elewa A."/>
            <person name="Iarovenko S."/>
            <person name="Subramanian E."/>
            <person name="Araus A.J."/>
            <person name="Petzold A."/>
            <person name="Susuki M."/>
            <person name="Suzuki K.-i.T."/>
            <person name="Hayashi T."/>
            <person name="Toyoda A."/>
            <person name="Oliveira C."/>
            <person name="Osipova E."/>
            <person name="Leigh N.D."/>
            <person name="Simon A."/>
            <person name="Yun M.H."/>
        </authorList>
    </citation>
    <scope>NUCLEOTIDE SEQUENCE</scope>
    <source>
        <strain evidence="2">20211129_DDA</strain>
        <tissue evidence="2">Liver</tissue>
    </source>
</reference>
<evidence type="ECO:0000313" key="3">
    <source>
        <dbReference type="Proteomes" id="UP001066276"/>
    </source>
</evidence>
<feature type="region of interest" description="Disordered" evidence="1">
    <location>
        <begin position="174"/>
        <end position="220"/>
    </location>
</feature>
<proteinExistence type="predicted"/>
<comment type="caution">
    <text evidence="2">The sequence shown here is derived from an EMBL/GenBank/DDBJ whole genome shotgun (WGS) entry which is preliminary data.</text>
</comment>
<dbReference type="AlphaFoldDB" id="A0AAV7TPL2"/>
<feature type="compositionally biased region" description="Polar residues" evidence="1">
    <location>
        <begin position="106"/>
        <end position="117"/>
    </location>
</feature>
<feature type="compositionally biased region" description="Low complexity" evidence="1">
    <location>
        <begin position="196"/>
        <end position="206"/>
    </location>
</feature>
<feature type="region of interest" description="Disordered" evidence="1">
    <location>
        <begin position="106"/>
        <end position="156"/>
    </location>
</feature>
<name>A0AAV7TPL2_PLEWA</name>
<gene>
    <name evidence="2" type="ORF">NDU88_003116</name>
</gene>